<sequence>MERTKYNFLSEKVRFTSPNKPATVIQVYPHTKDPGLKWKSRTSRAGRLISSSSDHNNILASSVKRSQLLLCYPTITCVVPNASLSPTNHPGGTTGAIRLRVRMKMINKDLFVYHCIVKDMFPKDHENLIGSYSNIIGGSRKTYFPKSTRIVYESLNRDGYHVQTETETPEVDKSALKKVEPVGVLAIRLHTSLRSAIAAGEREPGAYFELCLRASRIINVRAVVQHVSLRAQGIGQVDMAMKSLYLCYY</sequence>
<protein>
    <submittedName>
        <fullName evidence="1">(African queen) hypothetical protein</fullName>
    </submittedName>
</protein>
<evidence type="ECO:0000313" key="2">
    <source>
        <dbReference type="Proteomes" id="UP000789524"/>
    </source>
</evidence>
<proteinExistence type="predicted"/>
<comment type="caution">
    <text evidence="1">The sequence shown here is derived from an EMBL/GenBank/DDBJ whole genome shotgun (WGS) entry which is preliminary data.</text>
</comment>
<keyword evidence="2" id="KW-1185">Reference proteome</keyword>
<dbReference type="Proteomes" id="UP000789524">
    <property type="component" value="Unassembled WGS sequence"/>
</dbReference>
<organism evidence="1 2">
    <name type="scientific">Danaus chrysippus</name>
    <name type="common">African queen</name>
    <dbReference type="NCBI Taxonomy" id="151541"/>
    <lineage>
        <taxon>Eukaryota</taxon>
        <taxon>Metazoa</taxon>
        <taxon>Ecdysozoa</taxon>
        <taxon>Arthropoda</taxon>
        <taxon>Hexapoda</taxon>
        <taxon>Insecta</taxon>
        <taxon>Pterygota</taxon>
        <taxon>Neoptera</taxon>
        <taxon>Endopterygota</taxon>
        <taxon>Lepidoptera</taxon>
        <taxon>Glossata</taxon>
        <taxon>Ditrysia</taxon>
        <taxon>Papilionoidea</taxon>
        <taxon>Nymphalidae</taxon>
        <taxon>Danainae</taxon>
        <taxon>Danaini</taxon>
        <taxon>Danaina</taxon>
        <taxon>Danaus</taxon>
        <taxon>Anosia</taxon>
    </lineage>
</organism>
<reference evidence="1" key="1">
    <citation type="submission" date="2021-09" db="EMBL/GenBank/DDBJ databases">
        <authorList>
            <person name="Martin H S."/>
        </authorList>
    </citation>
    <scope>NUCLEOTIDE SEQUENCE</scope>
</reference>
<dbReference type="EMBL" id="CAKASE010000061">
    <property type="protein sequence ID" value="CAG9568595.1"/>
    <property type="molecule type" value="Genomic_DNA"/>
</dbReference>
<dbReference type="AlphaFoldDB" id="A0A8J2QQX3"/>
<gene>
    <name evidence="1" type="ORF">DCHRY22_LOCUS8460</name>
</gene>
<dbReference type="OrthoDB" id="10606692at2759"/>
<evidence type="ECO:0000313" key="1">
    <source>
        <dbReference type="EMBL" id="CAG9568595.1"/>
    </source>
</evidence>
<name>A0A8J2QQX3_9NEOP</name>
<accession>A0A8J2QQX3</accession>